<comment type="caution">
    <text evidence="1">The sequence shown here is derived from an EMBL/GenBank/DDBJ whole genome shotgun (WGS) entry which is preliminary data.</text>
</comment>
<name>A0ABQ9SLP4_9PEZI</name>
<dbReference type="GeneID" id="85374612"/>
<dbReference type="RefSeq" id="XP_060349587.1">
    <property type="nucleotide sequence ID" value="XM_060490713.1"/>
</dbReference>
<reference evidence="1 2" key="1">
    <citation type="submission" date="2016-10" db="EMBL/GenBank/DDBJ databases">
        <title>The genome sequence of Colletotrichum fioriniae PJ7.</title>
        <authorList>
            <person name="Baroncelli R."/>
        </authorList>
    </citation>
    <scope>NUCLEOTIDE SEQUENCE [LARGE SCALE GENOMIC DNA]</scope>
    <source>
        <strain evidence="1 2">IMI 384185</strain>
    </source>
</reference>
<proteinExistence type="predicted"/>
<sequence>MPSTGNNGNKSDEIIGPVPFTKVLGCVERTLSHPGPTIFEDRLLLRPNVLEIPQQTMGLSTAGDPAQLLLDGEASVVTVWNLGKTECQNALNIHDTGAGSAAISFIVDAPRGASTYRHQGLHAVVGLLSTNHNIIVAVTSSGYGPKQLGQRSMGGKVEGWQLTDWSHVGDLQACRSVLDEVLLCSKRSPRKGLQNASCRRPTAGKPLQ</sequence>
<organism evidence="1 2">
    <name type="scientific">Colletotrichum paranaense</name>
    <dbReference type="NCBI Taxonomy" id="1914294"/>
    <lineage>
        <taxon>Eukaryota</taxon>
        <taxon>Fungi</taxon>
        <taxon>Dikarya</taxon>
        <taxon>Ascomycota</taxon>
        <taxon>Pezizomycotina</taxon>
        <taxon>Sordariomycetes</taxon>
        <taxon>Hypocreomycetidae</taxon>
        <taxon>Glomerellales</taxon>
        <taxon>Glomerellaceae</taxon>
        <taxon>Colletotrichum</taxon>
        <taxon>Colletotrichum acutatum species complex</taxon>
    </lineage>
</organism>
<dbReference type="Proteomes" id="UP001241169">
    <property type="component" value="Unassembled WGS sequence"/>
</dbReference>
<accession>A0ABQ9SLP4</accession>
<evidence type="ECO:0000313" key="2">
    <source>
        <dbReference type="Proteomes" id="UP001241169"/>
    </source>
</evidence>
<protein>
    <submittedName>
        <fullName evidence="1">Uncharacterized protein</fullName>
    </submittedName>
</protein>
<evidence type="ECO:0000313" key="1">
    <source>
        <dbReference type="EMBL" id="KAK1540452.1"/>
    </source>
</evidence>
<dbReference type="EMBL" id="MOPA01000005">
    <property type="protein sequence ID" value="KAK1540452.1"/>
    <property type="molecule type" value="Genomic_DNA"/>
</dbReference>
<keyword evidence="2" id="KW-1185">Reference proteome</keyword>
<gene>
    <name evidence="1" type="ORF">CPAR01_06441</name>
</gene>